<dbReference type="PROSITE" id="PS51186">
    <property type="entry name" value="GNAT"/>
    <property type="match status" value="1"/>
</dbReference>
<gene>
    <name evidence="2" type="ORF">GCM10023331_34420</name>
</gene>
<comment type="caution">
    <text evidence="2">The sequence shown here is derived from an EMBL/GenBank/DDBJ whole genome shotgun (WGS) entry which is preliminary data.</text>
</comment>
<dbReference type="InterPro" id="IPR000182">
    <property type="entry name" value="GNAT_dom"/>
</dbReference>
<dbReference type="InterPro" id="IPR016181">
    <property type="entry name" value="Acyl_CoA_acyltransferase"/>
</dbReference>
<dbReference type="PANTHER" id="PTHR43617">
    <property type="entry name" value="L-AMINO ACID N-ACETYLTRANSFERASE"/>
    <property type="match status" value="1"/>
</dbReference>
<organism evidence="2 3">
    <name type="scientific">Algivirga pacifica</name>
    <dbReference type="NCBI Taxonomy" id="1162670"/>
    <lineage>
        <taxon>Bacteria</taxon>
        <taxon>Pseudomonadati</taxon>
        <taxon>Bacteroidota</taxon>
        <taxon>Cytophagia</taxon>
        <taxon>Cytophagales</taxon>
        <taxon>Flammeovirgaceae</taxon>
        <taxon>Algivirga</taxon>
    </lineage>
</organism>
<evidence type="ECO:0000259" key="1">
    <source>
        <dbReference type="PROSITE" id="PS51186"/>
    </source>
</evidence>
<feature type="domain" description="N-acetyltransferase" evidence="1">
    <location>
        <begin position="4"/>
        <end position="205"/>
    </location>
</feature>
<dbReference type="InterPro" id="IPR050276">
    <property type="entry name" value="MshD_Acetyltransferase"/>
</dbReference>
<accession>A0ABP9DI49</accession>
<proteinExistence type="predicted"/>
<dbReference type="Proteomes" id="UP001500298">
    <property type="component" value="Unassembled WGS sequence"/>
</dbReference>
<sequence>MKNLKFRAATPEDVETIIPLMYSAGPDAYDYTFKTKENCPMEFLKMSFPRHHGIFSYKHHYVAEYDGKVVGGGCILKSNHITSNTLSTLWHVFLHYGVIKGINITKKLQQASEICPAPEKNEQIIANVGIAPDYQKKGIGKQLMYYLFEQSNLSHPIMLDVATTNSVAEALYAKIGFEVISETHSSYKNNYGHIDSLRRMKLNPQALLKGSLN</sequence>
<keyword evidence="3" id="KW-1185">Reference proteome</keyword>
<evidence type="ECO:0000313" key="3">
    <source>
        <dbReference type="Proteomes" id="UP001500298"/>
    </source>
</evidence>
<dbReference type="Pfam" id="PF00583">
    <property type="entry name" value="Acetyltransf_1"/>
    <property type="match status" value="1"/>
</dbReference>
<name>A0ABP9DI49_9BACT</name>
<dbReference type="CDD" id="cd04301">
    <property type="entry name" value="NAT_SF"/>
    <property type="match status" value="1"/>
</dbReference>
<dbReference type="SUPFAM" id="SSF55729">
    <property type="entry name" value="Acyl-CoA N-acyltransferases (Nat)"/>
    <property type="match status" value="1"/>
</dbReference>
<reference evidence="3" key="1">
    <citation type="journal article" date="2019" name="Int. J. Syst. Evol. Microbiol.">
        <title>The Global Catalogue of Microorganisms (GCM) 10K type strain sequencing project: providing services to taxonomists for standard genome sequencing and annotation.</title>
        <authorList>
            <consortium name="The Broad Institute Genomics Platform"/>
            <consortium name="The Broad Institute Genome Sequencing Center for Infectious Disease"/>
            <person name="Wu L."/>
            <person name="Ma J."/>
        </authorList>
    </citation>
    <scope>NUCLEOTIDE SEQUENCE [LARGE SCALE GENOMIC DNA]</scope>
    <source>
        <strain evidence="3">JCM 18326</strain>
    </source>
</reference>
<protein>
    <recommendedName>
        <fullName evidence="1">N-acetyltransferase domain-containing protein</fullName>
    </recommendedName>
</protein>
<evidence type="ECO:0000313" key="2">
    <source>
        <dbReference type="EMBL" id="GAA4846812.1"/>
    </source>
</evidence>
<dbReference type="EMBL" id="BAABJX010000055">
    <property type="protein sequence ID" value="GAA4846812.1"/>
    <property type="molecule type" value="Genomic_DNA"/>
</dbReference>
<dbReference type="Gene3D" id="3.40.630.30">
    <property type="match status" value="1"/>
</dbReference>
<dbReference type="RefSeq" id="WP_345374050.1">
    <property type="nucleotide sequence ID" value="NZ_BAABJX010000055.1"/>
</dbReference>